<dbReference type="Pfam" id="PF00248">
    <property type="entry name" value="Aldo_ket_red"/>
    <property type="match status" value="1"/>
</dbReference>
<dbReference type="AlphaFoldDB" id="A0ABD1X6W4"/>
<dbReference type="CDD" id="cd19124">
    <property type="entry name" value="AKR_AKR4A_4B"/>
    <property type="match status" value="1"/>
</dbReference>
<dbReference type="GO" id="GO:0016491">
    <property type="term" value="F:oxidoreductase activity"/>
    <property type="evidence" value="ECO:0007669"/>
    <property type="project" value="UniProtKB-KW"/>
</dbReference>
<proteinExistence type="predicted"/>
<comment type="caution">
    <text evidence="6">The sequence shown here is derived from an EMBL/GenBank/DDBJ whole genome shotgun (WGS) entry which is preliminary data.</text>
</comment>
<gene>
    <name evidence="6" type="ORF">Fot_02453</name>
</gene>
<dbReference type="InterPro" id="IPR023210">
    <property type="entry name" value="NADP_OxRdtase_dom"/>
</dbReference>
<evidence type="ECO:0000313" key="6">
    <source>
        <dbReference type="EMBL" id="KAL2557714.1"/>
    </source>
</evidence>
<feature type="binding site" evidence="3">
    <location>
        <position position="118"/>
    </location>
    <ligand>
        <name>substrate</name>
    </ligand>
</feature>
<feature type="domain" description="NADP-dependent oxidoreductase" evidence="5">
    <location>
        <begin position="19"/>
        <end position="289"/>
    </location>
</feature>
<feature type="active site" description="Proton donor" evidence="2">
    <location>
        <position position="55"/>
    </location>
</feature>
<reference evidence="7" key="1">
    <citation type="submission" date="2024-07" db="EMBL/GenBank/DDBJ databases">
        <title>Two chromosome-level genome assemblies of Korean endemic species Abeliophyllum distichum and Forsythia ovata (Oleaceae).</title>
        <authorList>
            <person name="Jang H."/>
        </authorList>
    </citation>
    <scope>NUCLEOTIDE SEQUENCE [LARGE SCALE GENOMIC DNA]</scope>
</reference>
<evidence type="ECO:0000256" key="3">
    <source>
        <dbReference type="PIRSR" id="PIRSR000097-2"/>
    </source>
</evidence>
<protein>
    <submittedName>
        <fullName evidence="6">NAD(P)-linked oxidoreductase superfamily protein</fullName>
    </submittedName>
</protein>
<evidence type="ECO:0000256" key="2">
    <source>
        <dbReference type="PIRSR" id="PIRSR000097-1"/>
    </source>
</evidence>
<keyword evidence="1" id="KW-0560">Oxidoreductase</keyword>
<dbReference type="InterPro" id="IPR036812">
    <property type="entry name" value="NAD(P)_OxRdtase_dom_sf"/>
</dbReference>
<dbReference type="EMBL" id="JBFOLJ010000001">
    <property type="protein sequence ID" value="KAL2557714.1"/>
    <property type="molecule type" value="Genomic_DNA"/>
</dbReference>
<dbReference type="FunFam" id="3.20.20.100:FF:000014">
    <property type="entry name" value="NAD(P)-linked oxidoreductase superfamily protein"/>
    <property type="match status" value="1"/>
</dbReference>
<evidence type="ECO:0000256" key="1">
    <source>
        <dbReference type="ARBA" id="ARBA00023002"/>
    </source>
</evidence>
<dbReference type="GO" id="GO:0044550">
    <property type="term" value="P:secondary metabolite biosynthetic process"/>
    <property type="evidence" value="ECO:0007669"/>
    <property type="project" value="UniProtKB-ARBA"/>
</dbReference>
<dbReference type="PROSITE" id="PS00798">
    <property type="entry name" value="ALDOKETO_REDUCTASE_1"/>
    <property type="match status" value="1"/>
</dbReference>
<dbReference type="PANTHER" id="PTHR11732">
    <property type="entry name" value="ALDO/KETO REDUCTASE"/>
    <property type="match status" value="1"/>
</dbReference>
<evidence type="ECO:0000259" key="5">
    <source>
        <dbReference type="Pfam" id="PF00248"/>
    </source>
</evidence>
<evidence type="ECO:0000313" key="7">
    <source>
        <dbReference type="Proteomes" id="UP001604277"/>
    </source>
</evidence>
<dbReference type="Proteomes" id="UP001604277">
    <property type="component" value="Unassembled WGS sequence"/>
</dbReference>
<sequence>MAGIQQVSLSSCEKPMPVIGMGTSSYPPADLETAKTAILEAIKSGYRHFDTAFAYGSEKPLGEAIAEALRLGLIKSRDELFITTKLWCSFAQRDQIVPSCKMSLENLKLDYVDLYLIHWPVRLSEMIQKTPVVKEIIHPLDVKGVWEGMEECKDLGLTKAIGVSNFSCKKLEEVLSVAKIPPAINQVEMNPVWQQKQLREFCKTKGIHITAYSPLGANNTKWGDNRIIESEVLADIAKAREKTTAQVALRWAYEQGVSLVTKSYNKERMKENLQIFDWSLTGEELDKIANLPQRKGVTLASILGPHDLVLQLDAERGRASAILLSRFGVRTITCHASPHA</sequence>
<dbReference type="PIRSF" id="PIRSF000097">
    <property type="entry name" value="AKR"/>
    <property type="match status" value="1"/>
</dbReference>
<dbReference type="PRINTS" id="PR00069">
    <property type="entry name" value="ALDKETRDTASE"/>
</dbReference>
<dbReference type="InterPro" id="IPR044497">
    <property type="entry name" value="AKR4A/B"/>
</dbReference>
<name>A0ABD1X6W4_9LAMI</name>
<dbReference type="PROSITE" id="PS00062">
    <property type="entry name" value="ALDOKETO_REDUCTASE_2"/>
    <property type="match status" value="1"/>
</dbReference>
<organism evidence="6 7">
    <name type="scientific">Forsythia ovata</name>
    <dbReference type="NCBI Taxonomy" id="205694"/>
    <lineage>
        <taxon>Eukaryota</taxon>
        <taxon>Viridiplantae</taxon>
        <taxon>Streptophyta</taxon>
        <taxon>Embryophyta</taxon>
        <taxon>Tracheophyta</taxon>
        <taxon>Spermatophyta</taxon>
        <taxon>Magnoliopsida</taxon>
        <taxon>eudicotyledons</taxon>
        <taxon>Gunneridae</taxon>
        <taxon>Pentapetalae</taxon>
        <taxon>asterids</taxon>
        <taxon>lamiids</taxon>
        <taxon>Lamiales</taxon>
        <taxon>Oleaceae</taxon>
        <taxon>Forsythieae</taxon>
        <taxon>Forsythia</taxon>
    </lineage>
</organism>
<feature type="site" description="Lowers pKa of active site Tyr" evidence="4">
    <location>
        <position position="85"/>
    </location>
</feature>
<dbReference type="Gene3D" id="3.20.20.100">
    <property type="entry name" value="NADP-dependent oxidoreductase domain"/>
    <property type="match status" value="1"/>
</dbReference>
<dbReference type="InterPro" id="IPR018170">
    <property type="entry name" value="Aldo/ket_reductase_CS"/>
</dbReference>
<dbReference type="SUPFAM" id="SSF51430">
    <property type="entry name" value="NAD(P)-linked oxidoreductase"/>
    <property type="match status" value="1"/>
</dbReference>
<keyword evidence="7" id="KW-1185">Reference proteome</keyword>
<evidence type="ECO:0000256" key="4">
    <source>
        <dbReference type="PIRSR" id="PIRSR000097-3"/>
    </source>
</evidence>
<dbReference type="InterPro" id="IPR020471">
    <property type="entry name" value="AKR"/>
</dbReference>
<accession>A0ABD1X6W4</accession>